<organism evidence="2 4">
    <name type="scientific">Didymodactylos carnosus</name>
    <dbReference type="NCBI Taxonomy" id="1234261"/>
    <lineage>
        <taxon>Eukaryota</taxon>
        <taxon>Metazoa</taxon>
        <taxon>Spiralia</taxon>
        <taxon>Gnathifera</taxon>
        <taxon>Rotifera</taxon>
        <taxon>Eurotatoria</taxon>
        <taxon>Bdelloidea</taxon>
        <taxon>Philodinida</taxon>
        <taxon>Philodinidae</taxon>
        <taxon>Didymodactylos</taxon>
    </lineage>
</organism>
<accession>A0A8S2ERN1</accession>
<name>A0A8S2ERN1_9BILA</name>
<reference evidence="2" key="1">
    <citation type="submission" date="2021-02" db="EMBL/GenBank/DDBJ databases">
        <authorList>
            <person name="Nowell W R."/>
        </authorList>
    </citation>
    <scope>NUCLEOTIDE SEQUENCE</scope>
</reference>
<dbReference type="SUPFAM" id="SSF53474">
    <property type="entry name" value="alpha/beta-Hydrolases"/>
    <property type="match status" value="1"/>
</dbReference>
<keyword evidence="1" id="KW-0732">Signal</keyword>
<dbReference type="Proteomes" id="UP000682733">
    <property type="component" value="Unassembled WGS sequence"/>
</dbReference>
<comment type="caution">
    <text evidence="2">The sequence shown here is derived from an EMBL/GenBank/DDBJ whole genome shotgun (WGS) entry which is preliminary data.</text>
</comment>
<evidence type="ECO:0000313" key="3">
    <source>
        <dbReference type="EMBL" id="CAF4028244.1"/>
    </source>
</evidence>
<dbReference type="InterPro" id="IPR050955">
    <property type="entry name" value="Plant_Biomass_Hydrol_Est"/>
</dbReference>
<evidence type="ECO:0000256" key="1">
    <source>
        <dbReference type="ARBA" id="ARBA00022729"/>
    </source>
</evidence>
<dbReference type="PANTHER" id="PTHR43037:SF1">
    <property type="entry name" value="BLL1128 PROTEIN"/>
    <property type="match status" value="1"/>
</dbReference>
<dbReference type="Gene3D" id="3.40.50.1820">
    <property type="entry name" value="alpha/beta hydrolase"/>
    <property type="match status" value="1"/>
</dbReference>
<evidence type="ECO:0000313" key="2">
    <source>
        <dbReference type="EMBL" id="CAF1220136.1"/>
    </source>
</evidence>
<protein>
    <recommendedName>
        <fullName evidence="5">Polyhydroxybutyrate depolymerase</fullName>
    </recommendedName>
</protein>
<dbReference type="PANTHER" id="PTHR43037">
    <property type="entry name" value="UNNAMED PRODUCT-RELATED"/>
    <property type="match status" value="1"/>
</dbReference>
<proteinExistence type="predicted"/>
<dbReference type="InterPro" id="IPR029058">
    <property type="entry name" value="AB_hydrolase_fold"/>
</dbReference>
<dbReference type="Proteomes" id="UP000677228">
    <property type="component" value="Unassembled WGS sequence"/>
</dbReference>
<gene>
    <name evidence="2" type="ORF">OVA965_LOCUS24877</name>
    <name evidence="3" type="ORF">TMI583_LOCUS25601</name>
</gene>
<evidence type="ECO:0008006" key="5">
    <source>
        <dbReference type="Google" id="ProtNLM"/>
    </source>
</evidence>
<dbReference type="EMBL" id="CAJNOK010015182">
    <property type="protein sequence ID" value="CAF1220136.1"/>
    <property type="molecule type" value="Genomic_DNA"/>
</dbReference>
<sequence length="253" mass="28792">MSNPCPLVIVFHGSKQTGEKMRQSCGYEFDRLADQYKFIVAYPNGYKNHWNDNRLQAPYEARQLNIGDKRFIQKLIDQQKPSIVFAVGYSNGGHFVFRLALEMTERFAACAAISANLPTDGNTDVRLTHQPIPMLIMNGTNDKINPYNGGEVSFWGFQSRGQVRSSWSTAQYFADQYGLHSLHVSSKYLTNNCQSTTWNDDGNKPKIVLLTIHKGGHVIPQPNYRAPRILGLTDTKFNGPKELWHFLQSQFEK</sequence>
<dbReference type="AlphaFoldDB" id="A0A8S2ERN1"/>
<dbReference type="EMBL" id="CAJOBA010036722">
    <property type="protein sequence ID" value="CAF4028244.1"/>
    <property type="molecule type" value="Genomic_DNA"/>
</dbReference>
<evidence type="ECO:0000313" key="4">
    <source>
        <dbReference type="Proteomes" id="UP000677228"/>
    </source>
</evidence>